<keyword evidence="4" id="KW-1185">Reference proteome</keyword>
<evidence type="ECO:0000313" key="5">
    <source>
        <dbReference type="Proteomes" id="UP001321018"/>
    </source>
</evidence>
<proteinExistence type="predicted"/>
<feature type="transmembrane region" description="Helical" evidence="1">
    <location>
        <begin position="43"/>
        <end position="68"/>
    </location>
</feature>
<protein>
    <submittedName>
        <fullName evidence="2">Uncharacterized protein</fullName>
    </submittedName>
</protein>
<keyword evidence="1" id="KW-0472">Membrane</keyword>
<evidence type="ECO:0000313" key="3">
    <source>
        <dbReference type="EMBL" id="MCU4971738.1"/>
    </source>
</evidence>
<accession>A0AAP2YVL0</accession>
<sequence length="160" mass="16830">MSPPRQLLTAAFVAFVAGAIHVGQRYAAMFAVDIFDLPLSDITIVTFAINLLTLLVEPVGVFVVYYVLVRGLDARRQYAGFALASFLGAGIGGFVALFTVMSTLEFANESVFYTVVGIGEAVVVTGLRITVAGLAGIGAAAVFAERATENGSEPTARVEY</sequence>
<organism evidence="2 5">
    <name type="scientific">Natronoglomus mannanivorans</name>
    <dbReference type="NCBI Taxonomy" id="2979990"/>
    <lineage>
        <taxon>Archaea</taxon>
        <taxon>Methanobacteriati</taxon>
        <taxon>Methanobacteriota</taxon>
        <taxon>Stenosarchaea group</taxon>
        <taxon>Halobacteria</taxon>
        <taxon>Halobacteriales</taxon>
        <taxon>Natrialbaceae</taxon>
        <taxon>Natronoglomus</taxon>
    </lineage>
</organism>
<feature type="transmembrane region" description="Helical" evidence="1">
    <location>
        <begin position="121"/>
        <end position="144"/>
    </location>
</feature>
<dbReference type="AlphaFoldDB" id="A0AAP2YVL0"/>
<comment type="caution">
    <text evidence="2">The sequence shown here is derived from an EMBL/GenBank/DDBJ whole genome shotgun (WGS) entry which is preliminary data.</text>
</comment>
<keyword evidence="1" id="KW-0812">Transmembrane</keyword>
<dbReference type="EMBL" id="JAOPKB010000001">
    <property type="protein sequence ID" value="MCU4971738.1"/>
    <property type="molecule type" value="Genomic_DNA"/>
</dbReference>
<dbReference type="EMBL" id="JAOPKA010000001">
    <property type="protein sequence ID" value="MCU4740131.1"/>
    <property type="molecule type" value="Genomic_DNA"/>
</dbReference>
<reference evidence="2 4" key="1">
    <citation type="submission" date="2022-09" db="EMBL/GenBank/DDBJ databases">
        <title>Enrichment on poylsaccharides allowed isolation of novel metabolic and taxonomic groups of Haloarchaea.</title>
        <authorList>
            <person name="Sorokin D.Y."/>
            <person name="Elcheninov A.G."/>
            <person name="Khizhniak T.V."/>
            <person name="Kolganova T.V."/>
            <person name="Kublanov I.V."/>
        </authorList>
    </citation>
    <scope>NUCLEOTIDE SEQUENCE</scope>
    <source>
        <strain evidence="3 4">AArc-m2/3/4</strain>
        <strain evidence="2">AArc-xg1-1</strain>
    </source>
</reference>
<evidence type="ECO:0000256" key="1">
    <source>
        <dbReference type="SAM" id="Phobius"/>
    </source>
</evidence>
<feature type="transmembrane region" description="Helical" evidence="1">
    <location>
        <begin position="80"/>
        <end position="101"/>
    </location>
</feature>
<evidence type="ECO:0000313" key="2">
    <source>
        <dbReference type="EMBL" id="MCU4740131.1"/>
    </source>
</evidence>
<dbReference type="Proteomes" id="UP001321018">
    <property type="component" value="Unassembled WGS sequence"/>
</dbReference>
<name>A0AAP2YVL0_9EURY</name>
<dbReference type="RefSeq" id="WP_338001983.1">
    <property type="nucleotide sequence ID" value="NZ_JAOPKA010000001.1"/>
</dbReference>
<dbReference type="Proteomes" id="UP001320972">
    <property type="component" value="Unassembled WGS sequence"/>
</dbReference>
<keyword evidence="1" id="KW-1133">Transmembrane helix</keyword>
<gene>
    <name evidence="3" type="ORF">OB955_03170</name>
    <name evidence="2" type="ORF">OB960_01785</name>
</gene>
<evidence type="ECO:0000313" key="4">
    <source>
        <dbReference type="Proteomes" id="UP001320972"/>
    </source>
</evidence>